<gene>
    <name evidence="1" type="ORF">JK635_13085</name>
</gene>
<reference evidence="1 2" key="1">
    <citation type="submission" date="2021-01" db="EMBL/GenBank/DDBJ databases">
        <title>Genome public.</title>
        <authorList>
            <person name="Liu C."/>
            <person name="Sun Q."/>
        </authorList>
    </citation>
    <scope>NUCLEOTIDE SEQUENCE [LARGE SCALE GENOMIC DNA]</scope>
    <source>
        <strain evidence="1 2">YIM B02564</strain>
    </source>
</reference>
<sequence>VEENVMPLDSIPRHIGLAAHDIEMLAGLSEGYFQGKPKVVQLARLRSVRSSADAPVATGSNVVPIQFSPKR</sequence>
<protein>
    <submittedName>
        <fullName evidence="1">Uncharacterized protein</fullName>
    </submittedName>
</protein>
<organism evidence="1 2">
    <name type="scientific">Neobacillus paridis</name>
    <dbReference type="NCBI Taxonomy" id="2803862"/>
    <lineage>
        <taxon>Bacteria</taxon>
        <taxon>Bacillati</taxon>
        <taxon>Bacillota</taxon>
        <taxon>Bacilli</taxon>
        <taxon>Bacillales</taxon>
        <taxon>Bacillaceae</taxon>
        <taxon>Neobacillus</taxon>
    </lineage>
</organism>
<proteinExistence type="predicted"/>
<keyword evidence="2" id="KW-1185">Reference proteome</keyword>
<evidence type="ECO:0000313" key="1">
    <source>
        <dbReference type="EMBL" id="MBL4953142.1"/>
    </source>
</evidence>
<dbReference type="Proteomes" id="UP000623967">
    <property type="component" value="Unassembled WGS sequence"/>
</dbReference>
<dbReference type="EMBL" id="JAESWB010000180">
    <property type="protein sequence ID" value="MBL4953142.1"/>
    <property type="molecule type" value="Genomic_DNA"/>
</dbReference>
<feature type="non-terminal residue" evidence="1">
    <location>
        <position position="1"/>
    </location>
</feature>
<evidence type="ECO:0000313" key="2">
    <source>
        <dbReference type="Proteomes" id="UP000623967"/>
    </source>
</evidence>
<name>A0ABS1TPG6_9BACI</name>
<accession>A0ABS1TPG6</accession>
<comment type="caution">
    <text evidence="1">The sequence shown here is derived from an EMBL/GenBank/DDBJ whole genome shotgun (WGS) entry which is preliminary data.</text>
</comment>